<sequence>MHRNAFALLAAARLAAAGLYPGITPDNHTCILADPVLSCSQGATPNKVDSCCVETFGGLVLQTQFWDTYTGRESRGQVLPPYTWTIHGLWPDFCNGSYTQYCDLRCLANASLSSFSADPNTNRPAYSRQYDPSPAPNTTDGTPNGTPVPPYTGSSIETWFAPYGKMDLLAYMNKYWINQGAPNWWLWAHEFSKHATCYSTFQRECYGPKANEHDDLFQFFETVIAYYKTLPTWGWLSAADIRPSNKTSYSLSDIQAALTHGYGVVPFIGCGGPKYNQTEAGRGSLDNGGTQLNEVWYYYHVYGSPQRNQGLRVPADIVGGSLTSCAKTPGAIWYHERAPGSERA</sequence>
<feature type="region of interest" description="Disordered" evidence="5">
    <location>
        <begin position="119"/>
        <end position="148"/>
    </location>
</feature>
<dbReference type="Pfam" id="PF00445">
    <property type="entry name" value="Ribonuclease_T2"/>
    <property type="match status" value="1"/>
</dbReference>
<evidence type="ECO:0000256" key="6">
    <source>
        <dbReference type="SAM" id="SignalP"/>
    </source>
</evidence>
<dbReference type="PROSITE" id="PS00530">
    <property type="entry name" value="RNASE_T2_1"/>
    <property type="match status" value="1"/>
</dbReference>
<name>A0A9P8TTI2_9HYPO</name>
<comment type="caution">
    <text evidence="7">The sequence shown here is derived from an EMBL/GenBank/DDBJ whole genome shotgun (WGS) entry which is preliminary data.</text>
</comment>
<dbReference type="EC" id="4.6.1.19" evidence="2"/>
<keyword evidence="3" id="KW-0255">Endonuclease</keyword>
<dbReference type="GO" id="GO:0006401">
    <property type="term" value="P:RNA catabolic process"/>
    <property type="evidence" value="ECO:0007669"/>
    <property type="project" value="TreeGrafter"/>
</dbReference>
<dbReference type="PANTHER" id="PTHR11240">
    <property type="entry name" value="RIBONUCLEASE T2"/>
    <property type="match status" value="1"/>
</dbReference>
<dbReference type="InterPro" id="IPR033130">
    <property type="entry name" value="RNase_T2_His_AS_2"/>
</dbReference>
<evidence type="ECO:0000256" key="2">
    <source>
        <dbReference type="ARBA" id="ARBA00012571"/>
    </source>
</evidence>
<dbReference type="InterPro" id="IPR036430">
    <property type="entry name" value="RNase_T2-like_sf"/>
</dbReference>
<reference evidence="7" key="1">
    <citation type="submission" date="2021-08" db="EMBL/GenBank/DDBJ databases">
        <title>Chromosome-Level Trichoderma cornu-damae using Hi-C Data.</title>
        <authorList>
            <person name="Kim C.S."/>
        </authorList>
    </citation>
    <scope>NUCLEOTIDE SEQUENCE</scope>
    <source>
        <strain evidence="7">KA19-0412C</strain>
    </source>
</reference>
<proteinExistence type="inferred from homology"/>
<dbReference type="InterPro" id="IPR018188">
    <property type="entry name" value="RNase_T2_His_AS_1"/>
</dbReference>
<keyword evidence="3" id="KW-0540">Nuclease</keyword>
<dbReference type="PANTHER" id="PTHR11240:SF17">
    <property type="entry name" value="RIBONUCLEASE T2"/>
    <property type="match status" value="1"/>
</dbReference>
<accession>A0A9P8TTI2</accession>
<evidence type="ECO:0000256" key="3">
    <source>
        <dbReference type="ARBA" id="ARBA00022759"/>
    </source>
</evidence>
<gene>
    <name evidence="7" type="ORF">Trco_003744</name>
</gene>
<dbReference type="InterPro" id="IPR001568">
    <property type="entry name" value="RNase_T2-like"/>
</dbReference>
<feature type="signal peptide" evidence="6">
    <location>
        <begin position="1"/>
        <end position="17"/>
    </location>
</feature>
<evidence type="ECO:0000256" key="4">
    <source>
        <dbReference type="RuleBase" id="RU004328"/>
    </source>
</evidence>
<dbReference type="Proteomes" id="UP000827724">
    <property type="component" value="Unassembled WGS sequence"/>
</dbReference>
<feature type="chain" id="PRO_5040368229" description="ribonuclease T2" evidence="6">
    <location>
        <begin position="18"/>
        <end position="344"/>
    </location>
</feature>
<feature type="compositionally biased region" description="Low complexity" evidence="5">
    <location>
        <begin position="136"/>
        <end position="145"/>
    </location>
</feature>
<dbReference type="OrthoDB" id="435754at2759"/>
<dbReference type="PROSITE" id="PS00531">
    <property type="entry name" value="RNASE_T2_2"/>
    <property type="match status" value="1"/>
</dbReference>
<evidence type="ECO:0000256" key="5">
    <source>
        <dbReference type="SAM" id="MobiDB-lite"/>
    </source>
</evidence>
<dbReference type="Gene3D" id="3.90.730.10">
    <property type="entry name" value="Ribonuclease T2-like"/>
    <property type="match status" value="1"/>
</dbReference>
<dbReference type="AlphaFoldDB" id="A0A9P8TTI2"/>
<evidence type="ECO:0000313" key="8">
    <source>
        <dbReference type="Proteomes" id="UP000827724"/>
    </source>
</evidence>
<keyword evidence="8" id="KW-1185">Reference proteome</keyword>
<dbReference type="GO" id="GO:0005576">
    <property type="term" value="C:extracellular region"/>
    <property type="evidence" value="ECO:0007669"/>
    <property type="project" value="TreeGrafter"/>
</dbReference>
<protein>
    <recommendedName>
        <fullName evidence="2">ribonuclease T2</fullName>
        <ecNumber evidence="2">4.6.1.19</ecNumber>
    </recommendedName>
</protein>
<dbReference type="EMBL" id="JAIWOZ010000003">
    <property type="protein sequence ID" value="KAH6607431.1"/>
    <property type="molecule type" value="Genomic_DNA"/>
</dbReference>
<dbReference type="GO" id="GO:0003723">
    <property type="term" value="F:RNA binding"/>
    <property type="evidence" value="ECO:0007669"/>
    <property type="project" value="InterPro"/>
</dbReference>
<keyword evidence="3" id="KW-0378">Hydrolase</keyword>
<evidence type="ECO:0000256" key="1">
    <source>
        <dbReference type="ARBA" id="ARBA00007469"/>
    </source>
</evidence>
<dbReference type="SUPFAM" id="SSF55895">
    <property type="entry name" value="Ribonuclease Rh-like"/>
    <property type="match status" value="1"/>
</dbReference>
<evidence type="ECO:0000313" key="7">
    <source>
        <dbReference type="EMBL" id="KAH6607431.1"/>
    </source>
</evidence>
<dbReference type="GO" id="GO:0033897">
    <property type="term" value="F:ribonuclease T2 activity"/>
    <property type="evidence" value="ECO:0007669"/>
    <property type="project" value="UniProtKB-EC"/>
</dbReference>
<comment type="similarity">
    <text evidence="1 4">Belongs to the RNase T2 family.</text>
</comment>
<organism evidence="7 8">
    <name type="scientific">Trichoderma cornu-damae</name>
    <dbReference type="NCBI Taxonomy" id="654480"/>
    <lineage>
        <taxon>Eukaryota</taxon>
        <taxon>Fungi</taxon>
        <taxon>Dikarya</taxon>
        <taxon>Ascomycota</taxon>
        <taxon>Pezizomycotina</taxon>
        <taxon>Sordariomycetes</taxon>
        <taxon>Hypocreomycetidae</taxon>
        <taxon>Hypocreales</taxon>
        <taxon>Hypocreaceae</taxon>
        <taxon>Trichoderma</taxon>
    </lineage>
</organism>
<keyword evidence="6" id="KW-0732">Signal</keyword>